<dbReference type="SUPFAM" id="SSF55729">
    <property type="entry name" value="Acyl-CoA N-acyltransferases (Nat)"/>
    <property type="match status" value="1"/>
</dbReference>
<evidence type="ECO:0000259" key="1">
    <source>
        <dbReference type="Pfam" id="PF13302"/>
    </source>
</evidence>
<dbReference type="EMBL" id="JAPDHV010000004">
    <property type="protein sequence ID" value="MCW3161701.1"/>
    <property type="molecule type" value="Genomic_DNA"/>
</dbReference>
<dbReference type="Gene3D" id="3.40.630.30">
    <property type="match status" value="1"/>
</dbReference>
<reference evidence="2" key="1">
    <citation type="submission" date="2022-10" db="EMBL/GenBank/DDBJ databases">
        <title>Chryseobacterium babae sp. nov. isolated from the gut of the beetle Oryctes rhinoceros, and Chryseobacterium kimseyorum sp. nov., isolated from a stick insect rearing cage.</title>
        <authorList>
            <person name="Shelomi M."/>
            <person name="Han C.-J."/>
            <person name="Chen W.-M."/>
            <person name="Chen H.-K."/>
            <person name="Liaw S.-J."/>
            <person name="Muhle E."/>
            <person name="Clermont D."/>
        </authorList>
    </citation>
    <scope>NUCLEOTIDE SEQUENCE</scope>
    <source>
        <strain evidence="2">WLa1L2M3</strain>
    </source>
</reference>
<dbReference type="InterPro" id="IPR000182">
    <property type="entry name" value="GNAT_dom"/>
</dbReference>
<sequence length="110" mass="13094">MIKLRKTTLQDLDTLFIFQTNKEGIWMAAFTAKNPSDKQFYMEKWTKLVENPDINMQTILYNDKIVGSVIHFNVMEETHVSYWIDQQHWGKGFANARNAEIKEFVYKLEE</sequence>
<dbReference type="InterPro" id="IPR016181">
    <property type="entry name" value="Acyl_CoA_acyltransferase"/>
</dbReference>
<dbReference type="RefSeq" id="WP_264743644.1">
    <property type="nucleotide sequence ID" value="NZ_JAPDHV010000004.1"/>
</dbReference>
<accession>A0ABT3HPI6</accession>
<name>A0ABT3HPI6_9FLAO</name>
<feature type="domain" description="N-acetyltransferase" evidence="1">
    <location>
        <begin position="3"/>
        <end position="95"/>
    </location>
</feature>
<protein>
    <submittedName>
        <fullName evidence="2">GNAT family N-acetyltransferase</fullName>
    </submittedName>
</protein>
<evidence type="ECO:0000313" key="2">
    <source>
        <dbReference type="EMBL" id="MCW3161701.1"/>
    </source>
</evidence>
<dbReference type="Proteomes" id="UP001163719">
    <property type="component" value="Unassembled WGS sequence"/>
</dbReference>
<gene>
    <name evidence="2" type="ORF">OH806_10545</name>
</gene>
<evidence type="ECO:0000313" key="3">
    <source>
        <dbReference type="Proteomes" id="UP001163719"/>
    </source>
</evidence>
<dbReference type="Pfam" id="PF13302">
    <property type="entry name" value="Acetyltransf_3"/>
    <property type="match status" value="1"/>
</dbReference>
<keyword evidence="3" id="KW-1185">Reference proteome</keyword>
<comment type="caution">
    <text evidence="2">The sequence shown here is derived from an EMBL/GenBank/DDBJ whole genome shotgun (WGS) entry which is preliminary data.</text>
</comment>
<organism evidence="2 3">
    <name type="scientific">Chryseobacterium oryctis</name>
    <dbReference type="NCBI Taxonomy" id="2952618"/>
    <lineage>
        <taxon>Bacteria</taxon>
        <taxon>Pseudomonadati</taxon>
        <taxon>Bacteroidota</taxon>
        <taxon>Flavobacteriia</taxon>
        <taxon>Flavobacteriales</taxon>
        <taxon>Weeksellaceae</taxon>
        <taxon>Chryseobacterium group</taxon>
        <taxon>Chryseobacterium</taxon>
    </lineage>
</organism>
<proteinExistence type="predicted"/>